<protein>
    <recommendedName>
        <fullName evidence="2">Lipoprotein</fullName>
    </recommendedName>
</protein>
<dbReference type="EMBL" id="DS990140">
    <property type="protein sequence ID" value="EET25490.1"/>
    <property type="molecule type" value="Genomic_DNA"/>
</dbReference>
<dbReference type="AlphaFoldDB" id="A0A0X1L4I7"/>
<accession>A0A0X1L4I7</accession>
<evidence type="ECO:0008006" key="2">
    <source>
        <dbReference type="Google" id="ProtNLM"/>
    </source>
</evidence>
<reference evidence="1" key="2">
    <citation type="submission" date="2008-07" db="EMBL/GenBank/DDBJ databases">
        <authorList>
            <consortium name="Broad Institute Genome Sequencing Platform"/>
            <person name="Colwell R."/>
            <person name="Grim C.J."/>
            <person name="Young S."/>
            <person name="Jaffe D."/>
            <person name="Gnerre S."/>
            <person name="Berlin A."/>
            <person name="Heiman D."/>
            <person name="Hepburn T."/>
            <person name="Shea T."/>
            <person name="Sykes S."/>
            <person name="Alvarado L."/>
            <person name="Kodira C."/>
            <person name="Heidelberg J."/>
            <person name="Lander E."/>
            <person name="Galagan J."/>
            <person name="Nusbaum C."/>
            <person name="Birren B."/>
        </authorList>
    </citation>
    <scope>NUCLEOTIDE SEQUENCE [LARGE SCALE GENOMIC DNA]</scope>
    <source>
        <strain evidence="1">MO10</strain>
    </source>
</reference>
<proteinExistence type="predicted"/>
<dbReference type="PROSITE" id="PS51257">
    <property type="entry name" value="PROKAR_LIPOPROTEIN"/>
    <property type="match status" value="1"/>
</dbReference>
<organism evidence="1">
    <name type="scientific">Vibrio cholerae (strain MO10)</name>
    <dbReference type="NCBI Taxonomy" id="345072"/>
    <lineage>
        <taxon>Bacteria</taxon>
        <taxon>Pseudomonadati</taxon>
        <taxon>Pseudomonadota</taxon>
        <taxon>Gammaproteobacteria</taxon>
        <taxon>Vibrionales</taxon>
        <taxon>Vibrionaceae</taxon>
        <taxon>Vibrio</taxon>
    </lineage>
</organism>
<dbReference type="Proteomes" id="UP000004687">
    <property type="component" value="Unassembled WGS sequence"/>
</dbReference>
<dbReference type="RefSeq" id="WP_000549503.1">
    <property type="nucleotide sequence ID" value="NZ_CP060094.1"/>
</dbReference>
<sequence>MHKPTISSVIALTLLGCGGGESGNSGNTTPPVKYFNVSFLDLDNIAINTQTNCQIFGYNEDQTKKIVAYRSAPENNYQIVVHDEHGNFVRRYSNSTETNGLSSTFRFRQSDVPQNGYVSFVYSEGRDNFVSTYSKDFIPESFSIYAKNKNNNSNCLSIGSGNNSNPQTSDYKSFIHIPDENKLFFFSLNHFNQLSFEPTNKLGRDVSVNSRRGRPLLLTAYERTNQDVIQNLFSFKFRATNALGSLGQEIDLDIIDQRDTPWTVPSDVELSSAQLFVDGKQFNAPYAYLWQSLNTSSEDKYSYSNLINVDNYYLKLKGKEISPPSSPYWKFQHVSRGTSSITSHLSAENILDGFPNPEPPTLGICNDHNNTQCIKITHTQKTDNTILRLLIDSELTVPSGLPIFIKQTIYSPYHNELPVMKFDSPILDQELKEIKDFSVSWIKTPSSSITETFLYQYQDLYKRTLGSELIDPSIDNIPLLKNISAQQDQQDLLKRQPYTWVWLEE</sequence>
<reference evidence="1" key="1">
    <citation type="submission" date="2005-09" db="EMBL/GenBank/DDBJ databases">
        <title>Annotation of Vibrio cholerae MO10.</title>
        <authorList>
            <person name="Colwell R."/>
            <person name="Grim C.J."/>
            <person name="Young S."/>
            <person name="Jaffe D."/>
            <person name="Gnerre S."/>
            <person name="Berlin A."/>
            <person name="Heiman D."/>
            <person name="Hepburn T."/>
            <person name="Shea T."/>
            <person name="Sykes S."/>
            <person name="Yandava C."/>
            <person name="Alvarado L."/>
            <person name="Kodira C."/>
            <person name="Borodovsky M."/>
            <person name="Heidelberg J."/>
            <person name="Lander E."/>
            <person name="Galagan J."/>
            <person name="Nusbaum C."/>
            <person name="Birren B."/>
        </authorList>
    </citation>
    <scope>NUCLEOTIDE SEQUENCE [LARGE SCALE GENOMIC DNA]</scope>
    <source>
        <strain evidence="1">MO10</strain>
    </source>
</reference>
<dbReference type="HOGENOM" id="CLU_041427_0_0_6"/>
<name>A0A0X1L4I7_VIBCO</name>
<gene>
    <name evidence="1" type="ORF">VchoM_03517</name>
</gene>
<evidence type="ECO:0000313" key="1">
    <source>
        <dbReference type="EMBL" id="EET25490.1"/>
    </source>
</evidence>